<dbReference type="Pfam" id="PF01381">
    <property type="entry name" value="HTH_3"/>
    <property type="match status" value="1"/>
</dbReference>
<evidence type="ECO:0000313" key="4">
    <source>
        <dbReference type="Proteomes" id="UP001589870"/>
    </source>
</evidence>
<dbReference type="RefSeq" id="WP_394303685.1">
    <property type="nucleotide sequence ID" value="NZ_JBHMQT010000057.1"/>
</dbReference>
<dbReference type="InterPro" id="IPR001387">
    <property type="entry name" value="Cro/C1-type_HTH"/>
</dbReference>
<dbReference type="SUPFAM" id="SSF47413">
    <property type="entry name" value="lambda repressor-like DNA-binding domains"/>
    <property type="match status" value="1"/>
</dbReference>
<dbReference type="PANTHER" id="PTHR46797:SF1">
    <property type="entry name" value="METHYLPHOSPHONATE SYNTHASE"/>
    <property type="match status" value="1"/>
</dbReference>
<keyword evidence="4" id="KW-1185">Reference proteome</keyword>
<protein>
    <submittedName>
        <fullName evidence="3">Helix-turn-helix domain-containing protein</fullName>
    </submittedName>
</protein>
<dbReference type="InterPro" id="IPR050807">
    <property type="entry name" value="TransReg_Diox_bact_type"/>
</dbReference>
<dbReference type="SMART" id="SM00530">
    <property type="entry name" value="HTH_XRE"/>
    <property type="match status" value="1"/>
</dbReference>
<dbReference type="InterPro" id="IPR010982">
    <property type="entry name" value="Lambda_DNA-bd_dom_sf"/>
</dbReference>
<reference evidence="3 4" key="1">
    <citation type="submission" date="2024-09" db="EMBL/GenBank/DDBJ databases">
        <authorList>
            <person name="Sun Q."/>
            <person name="Mori K."/>
        </authorList>
    </citation>
    <scope>NUCLEOTIDE SEQUENCE [LARGE SCALE GENOMIC DNA]</scope>
    <source>
        <strain evidence="3 4">TBRC 1851</strain>
    </source>
</reference>
<organism evidence="3 4">
    <name type="scientific">Sphaerimonospora cavernae</name>
    <dbReference type="NCBI Taxonomy" id="1740611"/>
    <lineage>
        <taxon>Bacteria</taxon>
        <taxon>Bacillati</taxon>
        <taxon>Actinomycetota</taxon>
        <taxon>Actinomycetes</taxon>
        <taxon>Streptosporangiales</taxon>
        <taxon>Streptosporangiaceae</taxon>
        <taxon>Sphaerimonospora</taxon>
    </lineage>
</organism>
<evidence type="ECO:0000256" key="1">
    <source>
        <dbReference type="ARBA" id="ARBA00023125"/>
    </source>
</evidence>
<keyword evidence="1" id="KW-0238">DNA-binding</keyword>
<dbReference type="PROSITE" id="PS50943">
    <property type="entry name" value="HTH_CROC1"/>
    <property type="match status" value="1"/>
</dbReference>
<name>A0ABV6UBU4_9ACTN</name>
<evidence type="ECO:0000313" key="3">
    <source>
        <dbReference type="EMBL" id="MFC0865676.1"/>
    </source>
</evidence>
<dbReference type="PANTHER" id="PTHR46797">
    <property type="entry name" value="HTH-TYPE TRANSCRIPTIONAL REGULATOR"/>
    <property type="match status" value="1"/>
</dbReference>
<feature type="domain" description="HTH cro/C1-type" evidence="2">
    <location>
        <begin position="15"/>
        <end position="69"/>
    </location>
</feature>
<dbReference type="Gene3D" id="1.10.260.40">
    <property type="entry name" value="lambda repressor-like DNA-binding domains"/>
    <property type="match status" value="1"/>
</dbReference>
<accession>A0ABV6UBU4</accession>
<dbReference type="CDD" id="cd00093">
    <property type="entry name" value="HTH_XRE"/>
    <property type="match status" value="1"/>
</dbReference>
<proteinExistence type="predicted"/>
<gene>
    <name evidence="3" type="ORF">ACFHYQ_25600</name>
</gene>
<dbReference type="EMBL" id="JBHMQT010000057">
    <property type="protein sequence ID" value="MFC0865676.1"/>
    <property type="molecule type" value="Genomic_DNA"/>
</dbReference>
<sequence length="392" mass="42635">MTTSRKPDDTPGGRIAALRSARRMTQTDLARAASVSLSMIRKLERGVRKPSDNVLDAIAAALNVDPSRLLNGADRRDGRVHDTIPLLRKAIATCDFPDDGPVRPLPQLQAAVDEAVRWRLEAQYVRLSHALPDLLAELIRGLQTMPGLAPLLVAGYRAADAAAFKYGYLDLSARLIDLMRGTSALTDDPLLAASTGYVRTEIFFATSTYHAGLRALELEIDLLPEGGGEDFQRLGVLGSLHMRAAVIAARGGQTEAALSHLGEARRLGGRVAEGIYYGTAFGPDSVRIHEVSVAVSLGDPHLGLALDLAKTWTPPAVMPAERRSGFFIELARAQLWAGMRDAAFESLRAARRIAPQHTREHRWVREDVETLLRLHRAGSEPLIGFADWLGVT</sequence>
<evidence type="ECO:0000259" key="2">
    <source>
        <dbReference type="PROSITE" id="PS50943"/>
    </source>
</evidence>
<comment type="caution">
    <text evidence="3">The sequence shown here is derived from an EMBL/GenBank/DDBJ whole genome shotgun (WGS) entry which is preliminary data.</text>
</comment>
<dbReference type="Proteomes" id="UP001589870">
    <property type="component" value="Unassembled WGS sequence"/>
</dbReference>